<dbReference type="AlphaFoldDB" id="A0A0A9DJJ5"/>
<proteinExistence type="predicted"/>
<dbReference type="EMBL" id="GBRH01209156">
    <property type="protein sequence ID" value="JAD88739.1"/>
    <property type="molecule type" value="Transcribed_RNA"/>
</dbReference>
<sequence>MAGRANIPTNNSALIAIIADEVTHPTLPPFRWLRHFMFLKRNVAGIHQPVWITRYCRHRACYLGLLDPGQRREIGPRGSGFLGISSSLFPPFDLMAWKRMLSPCRTPSLAS</sequence>
<reference evidence="1" key="2">
    <citation type="journal article" date="2015" name="Data Brief">
        <title>Shoot transcriptome of the giant reed, Arundo donax.</title>
        <authorList>
            <person name="Barrero R.A."/>
            <person name="Guerrero F.D."/>
            <person name="Moolhuijzen P."/>
            <person name="Goolsby J.A."/>
            <person name="Tidwell J."/>
            <person name="Bellgard S.E."/>
            <person name="Bellgard M.I."/>
        </authorList>
    </citation>
    <scope>NUCLEOTIDE SEQUENCE</scope>
    <source>
        <tissue evidence="1">Shoot tissue taken approximately 20 cm above the soil surface</tissue>
    </source>
</reference>
<name>A0A0A9DJJ5_ARUDO</name>
<protein>
    <submittedName>
        <fullName evidence="1">Vacuolar ATP synthase subunit F</fullName>
    </submittedName>
</protein>
<reference evidence="1" key="1">
    <citation type="submission" date="2014-09" db="EMBL/GenBank/DDBJ databases">
        <authorList>
            <person name="Magalhaes I.L.F."/>
            <person name="Oliveira U."/>
            <person name="Santos F.R."/>
            <person name="Vidigal T.H.D.A."/>
            <person name="Brescovit A.D."/>
            <person name="Santos A.J."/>
        </authorList>
    </citation>
    <scope>NUCLEOTIDE SEQUENCE</scope>
    <source>
        <tissue evidence="1">Shoot tissue taken approximately 20 cm above the soil surface</tissue>
    </source>
</reference>
<accession>A0A0A9DJJ5</accession>
<organism evidence="1">
    <name type="scientific">Arundo donax</name>
    <name type="common">Giant reed</name>
    <name type="synonym">Donax arundinaceus</name>
    <dbReference type="NCBI Taxonomy" id="35708"/>
    <lineage>
        <taxon>Eukaryota</taxon>
        <taxon>Viridiplantae</taxon>
        <taxon>Streptophyta</taxon>
        <taxon>Embryophyta</taxon>
        <taxon>Tracheophyta</taxon>
        <taxon>Spermatophyta</taxon>
        <taxon>Magnoliopsida</taxon>
        <taxon>Liliopsida</taxon>
        <taxon>Poales</taxon>
        <taxon>Poaceae</taxon>
        <taxon>PACMAD clade</taxon>
        <taxon>Arundinoideae</taxon>
        <taxon>Arundineae</taxon>
        <taxon>Arundo</taxon>
    </lineage>
</organism>
<evidence type="ECO:0000313" key="1">
    <source>
        <dbReference type="EMBL" id="JAD88739.1"/>
    </source>
</evidence>